<gene>
    <name evidence="1" type="ORF">ALP8811_01211</name>
</gene>
<dbReference type="OrthoDB" id="7684392at2"/>
<name>A0A2R8AJL6_9RHOB</name>
<dbReference type="Proteomes" id="UP000244911">
    <property type="component" value="Unassembled WGS sequence"/>
</dbReference>
<dbReference type="AlphaFoldDB" id="A0A2R8AJL6"/>
<evidence type="ECO:0000313" key="2">
    <source>
        <dbReference type="Proteomes" id="UP000244911"/>
    </source>
</evidence>
<dbReference type="SUPFAM" id="SSF53448">
    <property type="entry name" value="Nucleotide-diphospho-sugar transferases"/>
    <property type="match status" value="1"/>
</dbReference>
<protein>
    <recommendedName>
        <fullName evidence="3">Nucleotide-diphospho-sugar transferase domain-containing protein</fullName>
    </recommendedName>
</protein>
<organism evidence="1 2">
    <name type="scientific">Aliiroseovarius pelagivivens</name>
    <dbReference type="NCBI Taxonomy" id="1639690"/>
    <lineage>
        <taxon>Bacteria</taxon>
        <taxon>Pseudomonadati</taxon>
        <taxon>Pseudomonadota</taxon>
        <taxon>Alphaproteobacteria</taxon>
        <taxon>Rhodobacterales</taxon>
        <taxon>Paracoccaceae</taxon>
        <taxon>Aliiroseovarius</taxon>
    </lineage>
</organism>
<keyword evidence="2" id="KW-1185">Reference proteome</keyword>
<reference evidence="1 2" key="1">
    <citation type="submission" date="2018-03" db="EMBL/GenBank/DDBJ databases">
        <authorList>
            <person name="Keele B.F."/>
        </authorList>
    </citation>
    <scope>NUCLEOTIDE SEQUENCE [LARGE SCALE GENOMIC DNA]</scope>
    <source>
        <strain evidence="1 2">CECT 8811</strain>
    </source>
</reference>
<proteinExistence type="predicted"/>
<accession>A0A2R8AJL6</accession>
<sequence length="341" mass="38919">MTKTSDSPDTATLRTTTAPNVVIVAQDGRLAYEAILFAASLRHSDPDFKGRLLVAEPQPGDLWLDDPRLKPHIRETLEALGAEIVPFDCQQFGRHYPNGNKIEALLALPEGEPFLFFDTDTVITGKLSELPIPYDRPSASMKRENTWPTIELYGPGYTQTWKSLYDKFGLDFEASLDLSQPDEYWQRYMYFNAGWFFGPCPREFGRRFKDYAVAIHHDGPEEIVCQTLYPWLDQIALPLVISSFGGGRPGPELDGLDSDVSCHWRILPLAYARESDKAIEVIEAATAPNKIKKVLKEYDPMKRMIFQGRGQKVRALFDRDNLPKKEQAIRNTIKREGFWMR</sequence>
<dbReference type="EMBL" id="OMOI01000001">
    <property type="protein sequence ID" value="SPF76210.1"/>
    <property type="molecule type" value="Genomic_DNA"/>
</dbReference>
<dbReference type="InterPro" id="IPR029044">
    <property type="entry name" value="Nucleotide-diphossugar_trans"/>
</dbReference>
<dbReference type="RefSeq" id="WP_108856234.1">
    <property type="nucleotide sequence ID" value="NZ_OMOI01000001.1"/>
</dbReference>
<evidence type="ECO:0008006" key="3">
    <source>
        <dbReference type="Google" id="ProtNLM"/>
    </source>
</evidence>
<evidence type="ECO:0000313" key="1">
    <source>
        <dbReference type="EMBL" id="SPF76210.1"/>
    </source>
</evidence>